<name>A0A812TKY1_SYMPI</name>
<proteinExistence type="predicted"/>
<protein>
    <submittedName>
        <fullName evidence="1">Uncharacterized protein</fullName>
    </submittedName>
</protein>
<sequence length="145" mass="16628">LRPTALKLGTVKWRQLNVNRLPEFRPWLAEASSEFCQRMGAGAKRRWDSLWLRNAGIPAKLCPVLQTAQNDMIHIPAAYIQEWVEVVRLMDSSGMNFHHIFGTAAVGLAPVDDIEVLLSYYLSSKNCSWQLHAYPHWHGFHPCKF</sequence>
<organism evidence="1 2">
    <name type="scientific">Symbiodinium pilosum</name>
    <name type="common">Dinoflagellate</name>
    <dbReference type="NCBI Taxonomy" id="2952"/>
    <lineage>
        <taxon>Eukaryota</taxon>
        <taxon>Sar</taxon>
        <taxon>Alveolata</taxon>
        <taxon>Dinophyceae</taxon>
        <taxon>Suessiales</taxon>
        <taxon>Symbiodiniaceae</taxon>
        <taxon>Symbiodinium</taxon>
    </lineage>
</organism>
<feature type="non-terminal residue" evidence="1">
    <location>
        <position position="145"/>
    </location>
</feature>
<dbReference type="EMBL" id="CAJNIZ010031546">
    <property type="protein sequence ID" value="CAE7531260.1"/>
    <property type="molecule type" value="Genomic_DNA"/>
</dbReference>
<evidence type="ECO:0000313" key="1">
    <source>
        <dbReference type="EMBL" id="CAE7531260.1"/>
    </source>
</evidence>
<dbReference type="Proteomes" id="UP000649617">
    <property type="component" value="Unassembled WGS sequence"/>
</dbReference>
<reference evidence="1" key="1">
    <citation type="submission" date="2021-02" db="EMBL/GenBank/DDBJ databases">
        <authorList>
            <person name="Dougan E. K."/>
            <person name="Rhodes N."/>
            <person name="Thang M."/>
            <person name="Chan C."/>
        </authorList>
    </citation>
    <scope>NUCLEOTIDE SEQUENCE</scope>
</reference>
<evidence type="ECO:0000313" key="2">
    <source>
        <dbReference type="Proteomes" id="UP000649617"/>
    </source>
</evidence>
<keyword evidence="2" id="KW-1185">Reference proteome</keyword>
<accession>A0A812TKY1</accession>
<dbReference type="AlphaFoldDB" id="A0A812TKY1"/>
<feature type="non-terminal residue" evidence="1">
    <location>
        <position position="1"/>
    </location>
</feature>
<gene>
    <name evidence="1" type="ORF">SPIL2461_LOCUS13999</name>
</gene>
<comment type="caution">
    <text evidence="1">The sequence shown here is derived from an EMBL/GenBank/DDBJ whole genome shotgun (WGS) entry which is preliminary data.</text>
</comment>